<evidence type="ECO:0000313" key="3">
    <source>
        <dbReference type="Proteomes" id="UP000031670"/>
    </source>
</evidence>
<dbReference type="Proteomes" id="UP000031670">
    <property type="component" value="Unassembled WGS sequence"/>
</dbReference>
<dbReference type="GO" id="GO:0000155">
    <property type="term" value="F:phosphorelay sensor kinase activity"/>
    <property type="evidence" value="ECO:0007669"/>
    <property type="project" value="InterPro"/>
</dbReference>
<feature type="domain" description="Signal transduction histidine kinase internal region" evidence="1">
    <location>
        <begin position="1"/>
        <end position="36"/>
    </location>
</feature>
<dbReference type="Pfam" id="PF06580">
    <property type="entry name" value="His_kinase"/>
    <property type="match status" value="1"/>
</dbReference>
<dbReference type="GO" id="GO:0016020">
    <property type="term" value="C:membrane"/>
    <property type="evidence" value="ECO:0007669"/>
    <property type="project" value="InterPro"/>
</dbReference>
<keyword evidence="2" id="KW-0808">Transferase</keyword>
<reference evidence="2 3" key="2">
    <citation type="submission" date="2015-01" db="EMBL/GenBank/DDBJ databases">
        <authorList>
            <consortium name="NBRP consortium"/>
            <person name="Sawabe T."/>
            <person name="Meirelles P."/>
            <person name="Feng G."/>
            <person name="Sayaka M."/>
            <person name="Hattori M."/>
            <person name="Ohkuma M."/>
        </authorList>
    </citation>
    <scope>NUCLEOTIDE SEQUENCE [LARGE SCALE GENOMIC DNA]</scope>
    <source>
        <strain evidence="2 3">JCM19232</strain>
    </source>
</reference>
<reference evidence="2 3" key="1">
    <citation type="submission" date="2015-01" db="EMBL/GenBank/DDBJ databases">
        <title>Vibrio sp. C5 JCM 19232 whole genome shotgun sequence.</title>
        <authorList>
            <person name="Sawabe T."/>
            <person name="Meirelles P."/>
            <person name="Feng G."/>
            <person name="Sayaka M."/>
            <person name="Hattori M."/>
            <person name="Ohkuma M."/>
        </authorList>
    </citation>
    <scope>NUCLEOTIDE SEQUENCE [LARGE SCALE GENOMIC DNA]</scope>
    <source>
        <strain evidence="2 3">JCM19232</strain>
    </source>
</reference>
<dbReference type="PANTHER" id="PTHR34220:SF7">
    <property type="entry name" value="SENSOR HISTIDINE KINASE YPDA"/>
    <property type="match status" value="1"/>
</dbReference>
<dbReference type="InterPro" id="IPR010559">
    <property type="entry name" value="Sig_transdc_His_kin_internal"/>
</dbReference>
<name>A0A0B8PBF8_9VIBR</name>
<proteinExistence type="predicted"/>
<sequence length="56" mass="6490">MRFNLENVDEMIPLETELKQVKDYVAIEKARFGNKLEVEFDIDQVSVSVPPLIIQP</sequence>
<comment type="caution">
    <text evidence="2">The sequence shown here is derived from an EMBL/GenBank/DDBJ whole genome shotgun (WGS) entry which is preliminary data.</text>
</comment>
<dbReference type="InterPro" id="IPR050640">
    <property type="entry name" value="Bact_2-comp_sensor_kinase"/>
</dbReference>
<evidence type="ECO:0000313" key="2">
    <source>
        <dbReference type="EMBL" id="GAM60533.1"/>
    </source>
</evidence>
<evidence type="ECO:0000259" key="1">
    <source>
        <dbReference type="Pfam" id="PF06580"/>
    </source>
</evidence>
<dbReference type="AlphaFoldDB" id="A0A0B8PBF8"/>
<keyword evidence="2" id="KW-0418">Kinase</keyword>
<dbReference type="PANTHER" id="PTHR34220">
    <property type="entry name" value="SENSOR HISTIDINE KINASE YPDA"/>
    <property type="match status" value="1"/>
</dbReference>
<dbReference type="EMBL" id="BBSA01000001">
    <property type="protein sequence ID" value="GAM60533.1"/>
    <property type="molecule type" value="Genomic_DNA"/>
</dbReference>
<gene>
    <name evidence="2" type="ORF">JCM19232_866</name>
</gene>
<protein>
    <submittedName>
        <fullName evidence="2">Autolysis histidine kinase lytS</fullName>
    </submittedName>
</protein>
<accession>A0A0B8PBF8</accession>
<organism evidence="2 3">
    <name type="scientific">Vibrio ishigakensis</name>
    <dbReference type="NCBI Taxonomy" id="1481914"/>
    <lineage>
        <taxon>Bacteria</taxon>
        <taxon>Pseudomonadati</taxon>
        <taxon>Pseudomonadota</taxon>
        <taxon>Gammaproteobacteria</taxon>
        <taxon>Vibrionales</taxon>
        <taxon>Vibrionaceae</taxon>
        <taxon>Vibrio</taxon>
    </lineage>
</organism>